<gene>
    <name evidence="5" type="primary">hrp59</name>
</gene>
<dbReference type="GO" id="GO:0005634">
    <property type="term" value="C:nucleus"/>
    <property type="evidence" value="ECO:0007669"/>
    <property type="project" value="TreeGrafter"/>
</dbReference>
<evidence type="ECO:0000259" key="4">
    <source>
        <dbReference type="PROSITE" id="PS50102"/>
    </source>
</evidence>
<dbReference type="SMART" id="SM00360">
    <property type="entry name" value="RRM"/>
    <property type="match status" value="3"/>
</dbReference>
<name>Q6A1B2_CHITE</name>
<accession>Q6A1B2</accession>
<dbReference type="FunFam" id="3.30.70.330:FF:000531">
    <property type="entry name" value="Myelin expression factor 2"/>
    <property type="match status" value="1"/>
</dbReference>
<dbReference type="InterPro" id="IPR000504">
    <property type="entry name" value="RRM_dom"/>
</dbReference>
<dbReference type="AlphaFoldDB" id="Q6A1B2"/>
<dbReference type="GO" id="GO:0005737">
    <property type="term" value="C:cytoplasm"/>
    <property type="evidence" value="ECO:0007669"/>
    <property type="project" value="TreeGrafter"/>
</dbReference>
<evidence type="ECO:0000256" key="1">
    <source>
        <dbReference type="ARBA" id="ARBA00022884"/>
    </source>
</evidence>
<dbReference type="PANTHER" id="PTHR23003">
    <property type="entry name" value="RNA RECOGNITION MOTIF RRM DOMAIN CONTAINING PROTEIN"/>
    <property type="match status" value="1"/>
</dbReference>
<feature type="domain" description="RRM" evidence="4">
    <location>
        <begin position="456"/>
        <end position="525"/>
    </location>
</feature>
<dbReference type="GO" id="GO:0003729">
    <property type="term" value="F:mRNA binding"/>
    <property type="evidence" value="ECO:0007669"/>
    <property type="project" value="TreeGrafter"/>
</dbReference>
<dbReference type="SUPFAM" id="SSF54928">
    <property type="entry name" value="RNA-binding domain, RBD"/>
    <property type="match status" value="2"/>
</dbReference>
<dbReference type="EMBL" id="AJ785003">
    <property type="protein sequence ID" value="CAH05070.1"/>
    <property type="molecule type" value="mRNA"/>
</dbReference>
<dbReference type="InterPro" id="IPR012677">
    <property type="entry name" value="Nucleotide-bd_a/b_plait_sf"/>
</dbReference>
<evidence type="ECO:0000256" key="2">
    <source>
        <dbReference type="PROSITE-ProRule" id="PRU00176"/>
    </source>
</evidence>
<feature type="domain" description="RRM" evidence="4">
    <location>
        <begin position="174"/>
        <end position="251"/>
    </location>
</feature>
<evidence type="ECO:0000256" key="3">
    <source>
        <dbReference type="SAM" id="MobiDB-lite"/>
    </source>
</evidence>
<dbReference type="PANTHER" id="PTHR23003:SF3">
    <property type="entry name" value="FI21236P1-RELATED"/>
    <property type="match status" value="1"/>
</dbReference>
<feature type="region of interest" description="Disordered" evidence="3">
    <location>
        <begin position="116"/>
        <end position="147"/>
    </location>
</feature>
<dbReference type="Pfam" id="PF00076">
    <property type="entry name" value="RRM_1"/>
    <property type="match status" value="3"/>
</dbReference>
<feature type="non-terminal residue" evidence="5">
    <location>
        <position position="1"/>
    </location>
</feature>
<dbReference type="InterPro" id="IPR035979">
    <property type="entry name" value="RBD_domain_sf"/>
</dbReference>
<feature type="region of interest" description="Disordered" evidence="3">
    <location>
        <begin position="403"/>
        <end position="457"/>
    </location>
</feature>
<dbReference type="PROSITE" id="PS50102">
    <property type="entry name" value="RRM"/>
    <property type="match status" value="3"/>
</dbReference>
<proteinExistence type="evidence at transcript level"/>
<dbReference type="Gene3D" id="3.30.70.330">
    <property type="match status" value="3"/>
</dbReference>
<feature type="compositionally biased region" description="Polar residues" evidence="3">
    <location>
        <begin position="405"/>
        <end position="415"/>
    </location>
</feature>
<dbReference type="FunFam" id="3.30.70.330:FF:000492">
    <property type="entry name" value="Blast:Myelin expression factor 2"/>
    <property type="match status" value="1"/>
</dbReference>
<sequence>RRGGERSSRFDSSRDRSKDRSETRRIYVSNIAYEVRWQDLKDLFRKEVGEVAFVELFNDESGKPRGCGIIEFVSADSVRIALDKMNRYDLSGRNLVIKEDSGNERDKYGFVIKPQGSYRRDRDDDRSYNDSSRSHGGGGNNHGNNSSNLENFNTYGLSVKFLEGLGITQGPLHNKVFVANLDYKVDAKKLKQVFKLAGKVLSVDLSLDKDGNSRGFAVVEYDHPVEAVQSISMFDRQTLFDRRMTVRLDRIPDKSEGVKLPEGLKSVGIGLGPNGEPLRDVARNLPNLQNNPSQNSMSNLNTNINPLSSLSNSLNQLTTPTPVAAPQNSSLLGVPTNSNLSGLAALQNVVGGLTSLGGVSALSANPLLSSAAASLNSLGLNLTASNQNDVNQAQQQSMNQSSFNAYNTSGFNTGNRNDDMPSFGGNQIRNYNTSNDDYNNSRNFGGSSSSRKQQSDTILVRNLPSSWTWQNLRDKFRDVGEVKFAEIRGLDTGVVRFSKEREADVAIKLLDGSRFDGRVVEIDYF</sequence>
<feature type="compositionally biased region" description="Low complexity" evidence="3">
    <location>
        <begin position="429"/>
        <end position="451"/>
    </location>
</feature>
<evidence type="ECO:0000313" key="5">
    <source>
        <dbReference type="EMBL" id="CAH05070.1"/>
    </source>
</evidence>
<dbReference type="CDD" id="cd12386">
    <property type="entry name" value="RRM2_hnRNPM_like"/>
    <property type="match status" value="1"/>
</dbReference>
<protein>
    <submittedName>
        <fullName evidence="5">Hrp59 protein</fullName>
    </submittedName>
</protein>
<organism evidence="5">
    <name type="scientific">Chironomus tentans</name>
    <name type="common">Midge</name>
    <name type="synonym">Camptochironomus tentans</name>
    <dbReference type="NCBI Taxonomy" id="7153"/>
    <lineage>
        <taxon>Eukaryota</taxon>
        <taxon>Metazoa</taxon>
        <taxon>Ecdysozoa</taxon>
        <taxon>Arthropoda</taxon>
        <taxon>Hexapoda</taxon>
        <taxon>Insecta</taxon>
        <taxon>Pterygota</taxon>
        <taxon>Neoptera</taxon>
        <taxon>Endopterygota</taxon>
        <taxon>Diptera</taxon>
        <taxon>Nematocera</taxon>
        <taxon>Chironomoidea</taxon>
        <taxon>Chironomidae</taxon>
        <taxon>Chironominae</taxon>
        <taxon>Chironomus</taxon>
    </lineage>
</organism>
<feature type="domain" description="RRM" evidence="4">
    <location>
        <begin position="24"/>
        <end position="102"/>
    </location>
</feature>
<dbReference type="InterPro" id="IPR050374">
    <property type="entry name" value="RRT5_SRSF_SR"/>
</dbReference>
<reference evidence="5" key="1">
    <citation type="journal article" date="2005" name="J. Cell Biol.">
        <title>Hrp59, an hnRNP M protein in Chironomus and Drosophila, binds to exonic splicing enhancers and is required for expression of a subset of mRNAs.</title>
        <authorList>
            <person name="Kiesler E."/>
            <person name="Hase M.E."/>
            <person name="Brodin D."/>
            <person name="Visa N."/>
        </authorList>
    </citation>
    <scope>NUCLEOTIDE SEQUENCE</scope>
</reference>
<feature type="compositionally biased region" description="Basic and acidic residues" evidence="3">
    <location>
        <begin position="118"/>
        <end position="128"/>
    </location>
</feature>
<keyword evidence="1 2" id="KW-0694">RNA-binding</keyword>